<reference evidence="10" key="1">
    <citation type="journal article" date="2018" name="Nat. Microbiol.">
        <title>Leveraging single-cell genomics to expand the fungal tree of life.</title>
        <authorList>
            <person name="Ahrendt S.R."/>
            <person name="Quandt C.A."/>
            <person name="Ciobanu D."/>
            <person name="Clum A."/>
            <person name="Salamov A."/>
            <person name="Andreopoulos B."/>
            <person name="Cheng J.F."/>
            <person name="Woyke T."/>
            <person name="Pelin A."/>
            <person name="Henrissat B."/>
            <person name="Reynolds N.K."/>
            <person name="Benny G.L."/>
            <person name="Smith M.E."/>
            <person name="James T.Y."/>
            <person name="Grigoriev I.V."/>
        </authorList>
    </citation>
    <scope>NUCLEOTIDE SEQUENCE [LARGE SCALE GENOMIC DNA]</scope>
    <source>
        <strain evidence="10">RSA 1356</strain>
    </source>
</reference>
<comment type="subcellular location">
    <subcellularLocation>
        <location evidence="1">Cytoplasm</location>
    </subcellularLocation>
</comment>
<comment type="similarity">
    <text evidence="2">Belongs to the low molecular weight phosphotyrosine protein phosphatase family.</text>
</comment>
<protein>
    <submittedName>
        <fullName evidence="9">Phosphotyrosine protein phosphatase I superfamily</fullName>
    </submittedName>
</protein>
<dbReference type="OrthoDB" id="3388at2759"/>
<name>A0A4P9XMV9_9FUNG</name>
<feature type="active site" description="Proton donor" evidence="7">
    <location>
        <position position="126"/>
    </location>
</feature>
<dbReference type="GO" id="GO:0004726">
    <property type="term" value="F:non-membrane spanning protein tyrosine phosphatase activity"/>
    <property type="evidence" value="ECO:0007669"/>
    <property type="project" value="InterPro"/>
</dbReference>
<evidence type="ECO:0000256" key="7">
    <source>
        <dbReference type="PIRSR" id="PIRSR617867-1"/>
    </source>
</evidence>
<evidence type="ECO:0000256" key="5">
    <source>
        <dbReference type="ARBA" id="ARBA00022912"/>
    </source>
</evidence>
<dbReference type="AlphaFoldDB" id="A0A4P9XMV9"/>
<keyword evidence="3" id="KW-0963">Cytoplasm</keyword>
<evidence type="ECO:0000256" key="3">
    <source>
        <dbReference type="ARBA" id="ARBA00022490"/>
    </source>
</evidence>
<dbReference type="Pfam" id="PF01451">
    <property type="entry name" value="LMWPc"/>
    <property type="match status" value="1"/>
</dbReference>
<dbReference type="GO" id="GO:0003993">
    <property type="term" value="F:acid phosphatase activity"/>
    <property type="evidence" value="ECO:0007669"/>
    <property type="project" value="InterPro"/>
</dbReference>
<evidence type="ECO:0000259" key="8">
    <source>
        <dbReference type="SMART" id="SM00226"/>
    </source>
</evidence>
<dbReference type="InterPro" id="IPR050438">
    <property type="entry name" value="LMW_PTPase"/>
</dbReference>
<dbReference type="CDD" id="cd16343">
    <property type="entry name" value="LMWPTP"/>
    <property type="match status" value="1"/>
</dbReference>
<dbReference type="Gene3D" id="3.40.50.2300">
    <property type="match status" value="1"/>
</dbReference>
<evidence type="ECO:0000313" key="10">
    <source>
        <dbReference type="Proteomes" id="UP000271241"/>
    </source>
</evidence>
<dbReference type="InterPro" id="IPR017867">
    <property type="entry name" value="Tyr_phospatase_low_mol_wt"/>
</dbReference>
<dbReference type="STRING" id="78915.A0A4P9XMV9"/>
<sequence>MTRTIGIIFVCHGNFCRSPMAEAVFAHIVQECGLAGQFRIDSAGISSRHVGEQPDERSVACCKRHGVAVECRARLVTADDFNNFDYVLCMDKQKLSNLENIQPKNARATLKLLGEYDPEGPCIIEDPYNGGEDGFETNFQQVTRCSHAFLESLSF</sequence>
<dbReference type="SMART" id="SM00226">
    <property type="entry name" value="LMWPc"/>
    <property type="match status" value="1"/>
</dbReference>
<keyword evidence="5" id="KW-0904">Protein phosphatase</keyword>
<dbReference type="PRINTS" id="PR00720">
    <property type="entry name" value="MAMMALPTPASE"/>
</dbReference>
<dbReference type="PANTHER" id="PTHR11717">
    <property type="entry name" value="LOW MOLECULAR WEIGHT PROTEIN TYROSINE PHOSPHATASE"/>
    <property type="match status" value="1"/>
</dbReference>
<evidence type="ECO:0000313" key="9">
    <source>
        <dbReference type="EMBL" id="RKP07277.1"/>
    </source>
</evidence>
<evidence type="ECO:0000256" key="4">
    <source>
        <dbReference type="ARBA" id="ARBA00022801"/>
    </source>
</evidence>
<comment type="catalytic activity">
    <reaction evidence="6">
        <text>O-phospho-L-tyrosyl-[protein] + H2O = L-tyrosyl-[protein] + phosphate</text>
        <dbReference type="Rhea" id="RHEA:10684"/>
        <dbReference type="Rhea" id="RHEA-COMP:10136"/>
        <dbReference type="Rhea" id="RHEA-COMP:20101"/>
        <dbReference type="ChEBI" id="CHEBI:15377"/>
        <dbReference type="ChEBI" id="CHEBI:43474"/>
        <dbReference type="ChEBI" id="CHEBI:46858"/>
        <dbReference type="ChEBI" id="CHEBI:61978"/>
        <dbReference type="EC" id="3.1.3.48"/>
    </reaction>
</comment>
<keyword evidence="10" id="KW-1185">Reference proteome</keyword>
<dbReference type="PRINTS" id="PR00719">
    <property type="entry name" value="LMWPTPASE"/>
</dbReference>
<evidence type="ECO:0000256" key="6">
    <source>
        <dbReference type="ARBA" id="ARBA00051722"/>
    </source>
</evidence>
<accession>A0A4P9XMV9</accession>
<dbReference type="Proteomes" id="UP000271241">
    <property type="component" value="Unassembled WGS sequence"/>
</dbReference>
<dbReference type="PANTHER" id="PTHR11717:SF7">
    <property type="entry name" value="LOW MOLECULAR WEIGHT PHOSPHOTYROSINE PROTEIN PHOSPHATASE"/>
    <property type="match status" value="1"/>
</dbReference>
<dbReference type="InterPro" id="IPR002115">
    <property type="entry name" value="Tyr_Pase_low_mol_wt_mml"/>
</dbReference>
<evidence type="ECO:0000256" key="1">
    <source>
        <dbReference type="ARBA" id="ARBA00004496"/>
    </source>
</evidence>
<proteinExistence type="inferred from homology"/>
<evidence type="ECO:0000256" key="2">
    <source>
        <dbReference type="ARBA" id="ARBA00011063"/>
    </source>
</evidence>
<dbReference type="InterPro" id="IPR036196">
    <property type="entry name" value="Ptyr_pPase_sf"/>
</dbReference>
<dbReference type="SUPFAM" id="SSF52788">
    <property type="entry name" value="Phosphotyrosine protein phosphatases I"/>
    <property type="match status" value="1"/>
</dbReference>
<feature type="active site" evidence="7">
    <location>
        <position position="17"/>
    </location>
</feature>
<gene>
    <name evidence="9" type="ORF">THASP1DRAFT_17293</name>
</gene>
<feature type="active site" description="Nucleophile" evidence="7">
    <location>
        <position position="11"/>
    </location>
</feature>
<dbReference type="EMBL" id="KZ992742">
    <property type="protein sequence ID" value="RKP07277.1"/>
    <property type="molecule type" value="Genomic_DNA"/>
</dbReference>
<feature type="domain" description="Phosphotyrosine protein phosphatase I" evidence="8">
    <location>
        <begin position="5"/>
        <end position="152"/>
    </location>
</feature>
<organism evidence="9 10">
    <name type="scientific">Thamnocephalis sphaerospora</name>
    <dbReference type="NCBI Taxonomy" id="78915"/>
    <lineage>
        <taxon>Eukaryota</taxon>
        <taxon>Fungi</taxon>
        <taxon>Fungi incertae sedis</taxon>
        <taxon>Zoopagomycota</taxon>
        <taxon>Zoopagomycotina</taxon>
        <taxon>Zoopagomycetes</taxon>
        <taxon>Zoopagales</taxon>
        <taxon>Sigmoideomycetaceae</taxon>
        <taxon>Thamnocephalis</taxon>
    </lineage>
</organism>
<keyword evidence="4" id="KW-0378">Hydrolase</keyword>
<dbReference type="FunFam" id="3.40.50.2300:FF:000105">
    <property type="entry name" value="Low molecular weight phosphotyrosine protein"/>
    <property type="match status" value="1"/>
</dbReference>
<dbReference type="InterPro" id="IPR023485">
    <property type="entry name" value="Ptyr_pPase"/>
</dbReference>
<dbReference type="GO" id="GO:0005737">
    <property type="term" value="C:cytoplasm"/>
    <property type="evidence" value="ECO:0007669"/>
    <property type="project" value="UniProtKB-SubCell"/>
</dbReference>